<dbReference type="Proteomes" id="UP000601108">
    <property type="component" value="Unassembled WGS sequence"/>
</dbReference>
<reference evidence="1 2" key="1">
    <citation type="journal article" date="2014" name="Int. J. Syst. Evol. Microbiol.">
        <title>Complete genome sequence of Corynebacterium casei LMG S-19264T (=DSM 44701T), isolated from a smear-ripened cheese.</title>
        <authorList>
            <consortium name="US DOE Joint Genome Institute (JGI-PGF)"/>
            <person name="Walter F."/>
            <person name="Albersmeier A."/>
            <person name="Kalinowski J."/>
            <person name="Ruckert C."/>
        </authorList>
    </citation>
    <scope>NUCLEOTIDE SEQUENCE [LARGE SCALE GENOMIC DNA]</scope>
    <source>
        <strain evidence="1 2">KCTC 12285</strain>
    </source>
</reference>
<proteinExistence type="predicted"/>
<organism evidence="1 2">
    <name type="scientific">Aquimarina muelleri</name>
    <dbReference type="NCBI Taxonomy" id="279356"/>
    <lineage>
        <taxon>Bacteria</taxon>
        <taxon>Pseudomonadati</taxon>
        <taxon>Bacteroidota</taxon>
        <taxon>Flavobacteriia</taxon>
        <taxon>Flavobacteriales</taxon>
        <taxon>Flavobacteriaceae</taxon>
        <taxon>Aquimarina</taxon>
    </lineage>
</organism>
<evidence type="ECO:0000313" key="2">
    <source>
        <dbReference type="Proteomes" id="UP000601108"/>
    </source>
</evidence>
<name>A0A918N4W3_9FLAO</name>
<dbReference type="Pfam" id="PF10504">
    <property type="entry name" value="DUF2452"/>
    <property type="match status" value="1"/>
</dbReference>
<sequence>MFETTANYPQQNFKKKLNDTPMKKKKPDTVVYDHTTENYDAYLKPYATNLGAPVITTTDTIAWKNTNIHKVNKHVKARYDELKSQYDTLIKEFEYNNLIYNAKFNFEPIVGEIYHLYIDKNEQSFLSIIAPGECNFNHLGSFRLNADKIWKSV</sequence>
<protein>
    <submittedName>
        <fullName evidence="1">GTP-binding protein</fullName>
    </submittedName>
</protein>
<evidence type="ECO:0000313" key="1">
    <source>
        <dbReference type="EMBL" id="GGX24393.1"/>
    </source>
</evidence>
<dbReference type="EMBL" id="BMWS01000018">
    <property type="protein sequence ID" value="GGX24393.1"/>
    <property type="molecule type" value="Genomic_DNA"/>
</dbReference>
<dbReference type="InterPro" id="IPR019534">
    <property type="entry name" value="DUF2452"/>
</dbReference>
<comment type="caution">
    <text evidence="1">The sequence shown here is derived from an EMBL/GenBank/DDBJ whole genome shotgun (WGS) entry which is preliminary data.</text>
</comment>
<gene>
    <name evidence="1" type="ORF">GCM10007384_26990</name>
</gene>
<dbReference type="AlphaFoldDB" id="A0A918N4W3"/>
<keyword evidence="2" id="KW-1185">Reference proteome</keyword>
<accession>A0A918N4W3</accession>